<sequence length="578" mass="65595">MSNPYSGNKLPERHIRLLDLHPGEIGTPFRGTLRHACLDSAEFYEALSYTWGAPITSSYLRCGSGSVPLTLNLTQALARLRRTDRTRTLWIDQICINQDNNAERGQQVSLMGDIYRGAAIVNIWLGEEDEETTEAMVYLPHLLQAFSNPDERDDVGDEVPHVMQVLSILTVRSPGWIGLRNIFERPYFRRMWIVQEVALGKTSAVQLGSHTIAWDDLAKAALCLEGDGGHQVDAHRVVRMIKLLRRQTVLDQPGRRPLIRLLHQSFNLLCTNPRDKIYGVLGLATDIRPGELLPDYSLSCQEVYHAATIFCVNKYKSLEVLCQVRHPKSLPALPSWVPDWTVISSLGQSLGFNLSENYSASGKKVSAPQFHLSDDKHTLYSNGKFVDNIQQVGTVMPSEQDLIVNVYERYEVLLEWEQYARTFSPYATGESYPTTFWRLLLADGGTRWKDSDRTRQQFYESHQNLVERNRDLANKDWEPVAEMSIVNTRSLEFDKLMEAACYGRRIAITEQGFLGLVPADAQARDEICILESVKVPLVLRRVPLSGDHHLIGESYLQGWMDGSWFESSPNPNMQFSLI</sequence>
<dbReference type="STRING" id="576137.A0A1L7XNA7"/>
<organism evidence="2 3">
    <name type="scientific">Phialocephala subalpina</name>
    <dbReference type="NCBI Taxonomy" id="576137"/>
    <lineage>
        <taxon>Eukaryota</taxon>
        <taxon>Fungi</taxon>
        <taxon>Dikarya</taxon>
        <taxon>Ascomycota</taxon>
        <taxon>Pezizomycotina</taxon>
        <taxon>Leotiomycetes</taxon>
        <taxon>Helotiales</taxon>
        <taxon>Mollisiaceae</taxon>
        <taxon>Phialocephala</taxon>
        <taxon>Phialocephala fortinii species complex</taxon>
    </lineage>
</organism>
<dbReference type="InterPro" id="IPR010730">
    <property type="entry name" value="HET"/>
</dbReference>
<reference evidence="2 3" key="1">
    <citation type="submission" date="2016-03" db="EMBL/GenBank/DDBJ databases">
        <authorList>
            <person name="Ploux O."/>
        </authorList>
    </citation>
    <scope>NUCLEOTIDE SEQUENCE [LARGE SCALE GENOMIC DNA]</scope>
    <source>
        <strain evidence="2 3">UAMH 11012</strain>
    </source>
</reference>
<dbReference type="Pfam" id="PF06985">
    <property type="entry name" value="HET"/>
    <property type="match status" value="1"/>
</dbReference>
<evidence type="ECO:0000313" key="3">
    <source>
        <dbReference type="Proteomes" id="UP000184330"/>
    </source>
</evidence>
<dbReference type="EMBL" id="FJOG01000037">
    <property type="protein sequence ID" value="CZR66519.1"/>
    <property type="molecule type" value="Genomic_DNA"/>
</dbReference>
<evidence type="ECO:0000313" key="2">
    <source>
        <dbReference type="EMBL" id="CZR66519.1"/>
    </source>
</evidence>
<feature type="domain" description="Heterokaryon incompatibility" evidence="1">
    <location>
        <begin position="44"/>
        <end position="196"/>
    </location>
</feature>
<evidence type="ECO:0000259" key="1">
    <source>
        <dbReference type="Pfam" id="PF06985"/>
    </source>
</evidence>
<dbReference type="OrthoDB" id="3557394at2759"/>
<protein>
    <recommendedName>
        <fullName evidence="1">Heterokaryon incompatibility domain-containing protein</fullName>
    </recommendedName>
</protein>
<dbReference type="Proteomes" id="UP000184330">
    <property type="component" value="Unassembled WGS sequence"/>
</dbReference>
<accession>A0A1L7XNA7</accession>
<dbReference type="Pfam" id="PF26639">
    <property type="entry name" value="Het-6_barrel"/>
    <property type="match status" value="1"/>
</dbReference>
<keyword evidence="3" id="KW-1185">Reference proteome</keyword>
<dbReference type="PANTHER" id="PTHR24148:SF64">
    <property type="entry name" value="HETEROKARYON INCOMPATIBILITY DOMAIN-CONTAINING PROTEIN"/>
    <property type="match status" value="1"/>
</dbReference>
<dbReference type="InterPro" id="IPR052895">
    <property type="entry name" value="HetReg/Transcr_Mod"/>
</dbReference>
<proteinExistence type="predicted"/>
<gene>
    <name evidence="2" type="ORF">PAC_16420</name>
</gene>
<name>A0A1L7XNA7_9HELO</name>
<dbReference type="PANTHER" id="PTHR24148">
    <property type="entry name" value="ANKYRIN REPEAT DOMAIN-CONTAINING PROTEIN 39 HOMOLOG-RELATED"/>
    <property type="match status" value="1"/>
</dbReference>
<dbReference type="AlphaFoldDB" id="A0A1L7XNA7"/>